<sequence>MISLQHGLDLLRQAMDRLERALAPKGEICLCCGSEHRHKALLPLCRRCWEVIPWILQVDCPVCGRYESCPDCGRRQETWFVRNRSVVRYDEQMKEWLAQYKYRGQERLRGLFGRMLLHAYHLHRSAQGIKALTEIVTYVPLSEERYMERGFNQAEQMAAELGKLAGLPVIPLLRRARHTDKQSFKARAERLDDLRGAFVLDPVNGGKLSAAAGSQRLCVYIIDDVYTTGSTLNECARTLRGAGDIEVYGLSWAR</sequence>
<evidence type="ECO:0000256" key="1">
    <source>
        <dbReference type="ARBA" id="ARBA00008007"/>
    </source>
</evidence>
<dbReference type="Gene3D" id="3.40.50.2020">
    <property type="match status" value="1"/>
</dbReference>
<dbReference type="SUPFAM" id="SSF53271">
    <property type="entry name" value="PRTase-like"/>
    <property type="match status" value="1"/>
</dbReference>
<dbReference type="PANTHER" id="PTHR47505">
    <property type="entry name" value="DNA UTILIZATION PROTEIN YHGH"/>
    <property type="match status" value="1"/>
</dbReference>
<proteinExistence type="inferred from homology"/>
<dbReference type="PANTHER" id="PTHR47505:SF1">
    <property type="entry name" value="DNA UTILIZATION PROTEIN YHGH"/>
    <property type="match status" value="1"/>
</dbReference>
<dbReference type="CDD" id="cd06223">
    <property type="entry name" value="PRTases_typeI"/>
    <property type="match status" value="1"/>
</dbReference>
<comment type="similarity">
    <text evidence="1">Belongs to the ComF/GntX family.</text>
</comment>
<evidence type="ECO:0000313" key="3">
    <source>
        <dbReference type="Proteomes" id="UP001527882"/>
    </source>
</evidence>
<organism evidence="2 3">
    <name type="scientific">Paenibacillus gyeongsangnamensis</name>
    <dbReference type="NCBI Taxonomy" id="3388067"/>
    <lineage>
        <taxon>Bacteria</taxon>
        <taxon>Bacillati</taxon>
        <taxon>Bacillota</taxon>
        <taxon>Bacilli</taxon>
        <taxon>Bacillales</taxon>
        <taxon>Paenibacillaceae</taxon>
        <taxon>Paenibacillus</taxon>
    </lineage>
</organism>
<dbReference type="InterPro" id="IPR000836">
    <property type="entry name" value="PRTase_dom"/>
</dbReference>
<dbReference type="InterPro" id="IPR029057">
    <property type="entry name" value="PRTase-like"/>
</dbReference>
<dbReference type="EMBL" id="JAQAGZ010000014">
    <property type="protein sequence ID" value="MCZ8514868.1"/>
    <property type="molecule type" value="Genomic_DNA"/>
</dbReference>
<accession>A0ABT4QDB2</accession>
<evidence type="ECO:0000313" key="2">
    <source>
        <dbReference type="EMBL" id="MCZ8514868.1"/>
    </source>
</evidence>
<name>A0ABT4QDB2_9BACL</name>
<reference evidence="2 3" key="1">
    <citation type="submission" date="2022-12" db="EMBL/GenBank/DDBJ databases">
        <title>Draft genome sequence of Paenibacillus sp. dW9.</title>
        <authorList>
            <person name="Choi E.-W."/>
            <person name="Kim D.-U."/>
        </authorList>
    </citation>
    <scope>NUCLEOTIDE SEQUENCE [LARGE SCALE GENOMIC DNA]</scope>
    <source>
        <strain evidence="3">dW9</strain>
    </source>
</reference>
<dbReference type="InterPro" id="IPR051910">
    <property type="entry name" value="ComF/GntX_DNA_util-trans"/>
</dbReference>
<gene>
    <name evidence="2" type="ORF">O9H85_21085</name>
</gene>
<comment type="caution">
    <text evidence="2">The sequence shown here is derived from an EMBL/GenBank/DDBJ whole genome shotgun (WGS) entry which is preliminary data.</text>
</comment>
<dbReference type="Proteomes" id="UP001527882">
    <property type="component" value="Unassembled WGS sequence"/>
</dbReference>
<dbReference type="RefSeq" id="WP_269883396.1">
    <property type="nucleotide sequence ID" value="NZ_JAQAGZ010000014.1"/>
</dbReference>
<protein>
    <submittedName>
        <fullName evidence="2">ComF family protein</fullName>
    </submittedName>
</protein>
<keyword evidence="3" id="KW-1185">Reference proteome</keyword>